<dbReference type="AlphaFoldDB" id="A0A238FFT9"/>
<gene>
    <name evidence="2" type="ORF">BQ2448_3506</name>
</gene>
<accession>A0A238FFT9</accession>
<sequence>MKSVWAWVRISARHGPAKKPARQRKQGEANRGGRRESKKSGIHQRASIDWLRARIMVQKQRDSGTCSRFLLVSLGAPNGRLQQPLDALAAQTIQ</sequence>
<evidence type="ECO:0000313" key="2">
    <source>
        <dbReference type="EMBL" id="SCV70744.1"/>
    </source>
</evidence>
<dbReference type="Proteomes" id="UP000198372">
    <property type="component" value="Unassembled WGS sequence"/>
</dbReference>
<keyword evidence="3" id="KW-1185">Reference proteome</keyword>
<feature type="region of interest" description="Disordered" evidence="1">
    <location>
        <begin position="12"/>
        <end position="44"/>
    </location>
</feature>
<feature type="compositionally biased region" description="Basic and acidic residues" evidence="1">
    <location>
        <begin position="25"/>
        <end position="39"/>
    </location>
</feature>
<reference evidence="3" key="1">
    <citation type="submission" date="2016-09" db="EMBL/GenBank/DDBJ databases">
        <authorList>
            <person name="Jeantristanb JTB J.-T."/>
            <person name="Ricardo R."/>
        </authorList>
    </citation>
    <scope>NUCLEOTIDE SEQUENCE [LARGE SCALE GENOMIC DNA]</scope>
</reference>
<name>A0A238FFT9_9BASI</name>
<dbReference type="OrthoDB" id="10446750at2759"/>
<proteinExistence type="predicted"/>
<dbReference type="EMBL" id="FMSP01000006">
    <property type="protein sequence ID" value="SCV70744.1"/>
    <property type="molecule type" value="Genomic_DNA"/>
</dbReference>
<evidence type="ECO:0000313" key="3">
    <source>
        <dbReference type="Proteomes" id="UP000198372"/>
    </source>
</evidence>
<organism evidence="2 3">
    <name type="scientific">Microbotryum intermedium</name>
    <dbReference type="NCBI Taxonomy" id="269621"/>
    <lineage>
        <taxon>Eukaryota</taxon>
        <taxon>Fungi</taxon>
        <taxon>Dikarya</taxon>
        <taxon>Basidiomycota</taxon>
        <taxon>Pucciniomycotina</taxon>
        <taxon>Microbotryomycetes</taxon>
        <taxon>Microbotryales</taxon>
        <taxon>Microbotryaceae</taxon>
        <taxon>Microbotryum</taxon>
    </lineage>
</organism>
<feature type="compositionally biased region" description="Basic residues" evidence="1">
    <location>
        <begin position="12"/>
        <end position="24"/>
    </location>
</feature>
<evidence type="ECO:0000256" key="1">
    <source>
        <dbReference type="SAM" id="MobiDB-lite"/>
    </source>
</evidence>
<protein>
    <submittedName>
        <fullName evidence="2">BQ2448_3506 protein</fullName>
    </submittedName>
</protein>